<dbReference type="RefSeq" id="WP_280941270.1">
    <property type="nucleotide sequence ID" value="NZ_JARYGX010000008.1"/>
</dbReference>
<comment type="caution">
    <text evidence="6">The sequence shown here is derived from an EMBL/GenBank/DDBJ whole genome shotgun (WGS) entry which is preliminary data.</text>
</comment>
<evidence type="ECO:0000256" key="1">
    <source>
        <dbReference type="ARBA" id="ARBA00005187"/>
    </source>
</evidence>
<evidence type="ECO:0000313" key="6">
    <source>
        <dbReference type="EMBL" id="MDH7452064.1"/>
    </source>
</evidence>
<reference evidence="6" key="2">
    <citation type="submission" date="2023-04" db="EMBL/GenBank/DDBJ databases">
        <authorList>
            <person name="Sun J.-Q."/>
        </authorList>
    </citation>
    <scope>NUCLEOTIDE SEQUENCE</scope>
    <source>
        <strain evidence="6">CC-YY355</strain>
    </source>
</reference>
<dbReference type="InterPro" id="IPR001962">
    <property type="entry name" value="Asn_synthase"/>
</dbReference>
<protein>
    <recommendedName>
        <fullName evidence="3">asparagine synthase (glutamine-hydrolyzing)</fullName>
        <ecNumber evidence="3">6.3.5.4</ecNumber>
    </recommendedName>
</protein>
<evidence type="ECO:0000256" key="4">
    <source>
        <dbReference type="ARBA" id="ARBA00048741"/>
    </source>
</evidence>
<name>A0ABT6MNS4_9GAMM</name>
<dbReference type="InterPro" id="IPR014729">
    <property type="entry name" value="Rossmann-like_a/b/a_fold"/>
</dbReference>
<dbReference type="Pfam" id="PF00733">
    <property type="entry name" value="Asn_synthase"/>
    <property type="match status" value="1"/>
</dbReference>
<comment type="catalytic activity">
    <reaction evidence="4">
        <text>L-aspartate + L-glutamine + ATP + H2O = L-asparagine + L-glutamate + AMP + diphosphate + H(+)</text>
        <dbReference type="Rhea" id="RHEA:12228"/>
        <dbReference type="ChEBI" id="CHEBI:15377"/>
        <dbReference type="ChEBI" id="CHEBI:15378"/>
        <dbReference type="ChEBI" id="CHEBI:29985"/>
        <dbReference type="ChEBI" id="CHEBI:29991"/>
        <dbReference type="ChEBI" id="CHEBI:30616"/>
        <dbReference type="ChEBI" id="CHEBI:33019"/>
        <dbReference type="ChEBI" id="CHEBI:58048"/>
        <dbReference type="ChEBI" id="CHEBI:58359"/>
        <dbReference type="ChEBI" id="CHEBI:456215"/>
        <dbReference type="EC" id="6.3.5.4"/>
    </reaction>
</comment>
<comment type="pathway">
    <text evidence="1">Amino-acid biosynthesis; L-asparagine biosynthesis; L-asparagine from L-aspartate (L-Gln route): step 1/1.</text>
</comment>
<reference evidence="6" key="1">
    <citation type="journal article" date="2007" name="Int. J. Syst. Evol. Microbiol.">
        <title>Luteimonas composti sp. nov., a moderately thermophilic bacterium isolated from food waste.</title>
        <authorList>
            <person name="Young C.C."/>
            <person name="Kampfer P."/>
            <person name="Chen W.M."/>
            <person name="Yen W.S."/>
            <person name="Arun A.B."/>
            <person name="Lai W.A."/>
            <person name="Shen F.T."/>
            <person name="Rekha P.D."/>
            <person name="Lin K.Y."/>
            <person name="Chou J.H."/>
        </authorList>
    </citation>
    <scope>NUCLEOTIDE SEQUENCE</scope>
    <source>
        <strain evidence="6">CC-YY355</strain>
    </source>
</reference>
<evidence type="ECO:0000256" key="2">
    <source>
        <dbReference type="ARBA" id="ARBA00005752"/>
    </source>
</evidence>
<comment type="similarity">
    <text evidence="2">Belongs to the asparagine synthetase family.</text>
</comment>
<dbReference type="InterPro" id="IPR029055">
    <property type="entry name" value="Ntn_hydrolases_N"/>
</dbReference>
<evidence type="ECO:0000259" key="5">
    <source>
        <dbReference type="Pfam" id="PF00733"/>
    </source>
</evidence>
<keyword evidence="7" id="KW-1185">Reference proteome</keyword>
<dbReference type="Proteomes" id="UP001160550">
    <property type="component" value="Unassembled WGS sequence"/>
</dbReference>
<gene>
    <name evidence="6" type="ORF">QF205_03080</name>
</gene>
<dbReference type="PANTHER" id="PTHR43284">
    <property type="entry name" value="ASPARAGINE SYNTHETASE (GLUTAMINE-HYDROLYZING)"/>
    <property type="match status" value="1"/>
</dbReference>
<proteinExistence type="inferred from homology"/>
<dbReference type="PIRSF" id="PIRSF001589">
    <property type="entry name" value="Asn_synthetase_glu-h"/>
    <property type="match status" value="1"/>
</dbReference>
<dbReference type="EC" id="6.3.5.4" evidence="3"/>
<evidence type="ECO:0000256" key="3">
    <source>
        <dbReference type="ARBA" id="ARBA00012737"/>
    </source>
</evidence>
<dbReference type="SUPFAM" id="SSF52402">
    <property type="entry name" value="Adenine nucleotide alpha hydrolases-like"/>
    <property type="match status" value="1"/>
</dbReference>
<organism evidence="6 7">
    <name type="scientific">Luteimonas composti</name>
    <dbReference type="NCBI Taxonomy" id="398257"/>
    <lineage>
        <taxon>Bacteria</taxon>
        <taxon>Pseudomonadati</taxon>
        <taxon>Pseudomonadota</taxon>
        <taxon>Gammaproteobacteria</taxon>
        <taxon>Lysobacterales</taxon>
        <taxon>Lysobacteraceae</taxon>
        <taxon>Luteimonas</taxon>
    </lineage>
</organism>
<sequence>MSAGRQTAPFGFLVAFDGGRLCLRQQGLQQQLHSTPDGEVCFLSPLAMPRLDAVAGAILAEGCSALGRLPGNVLCFALRPGRHGPECIVARDVVGALPLYVVPSANGPTALSSLARLRPDCPAYVPRVNQDALPEYLLFRHVNGPATLFDGVLAPLPGHAIVWRDGEAAHRRYYALQASFRQGGAGPFLSGLAPRLYDSLDRESAGQRAGVMFSGGLDSSWLAHARPERDLALYTVSFPGRAQADLEAARRAASGLGRELHVVHMEREAYAARLPQVVAELGLPIDHPNYVGRSMLFAHAAGDGIERLLSGDGADTIFGGSWHVSIRKFLAVKRLLPGFAARLPLRGDLGRKLAIALGTGVDELIADDAHYPAAAARELLAPDAQDPRASWRALMATARDLPPLERAFFMGCMTAPSSDCAAQTAMAWSAGVGIGYPYLAREILELANGVRADRKLRGFRSKALFRQVARDVVPREIVERKKCGLPVPLQDFIAGAGGLLRYRALFDTDDCACAELLDRRGLDAILARLDQGQATAADLELYWVLLNLELWLRLAIRSERLD</sequence>
<dbReference type="EMBL" id="JARYGX010000008">
    <property type="protein sequence ID" value="MDH7452064.1"/>
    <property type="molecule type" value="Genomic_DNA"/>
</dbReference>
<evidence type="ECO:0000313" key="7">
    <source>
        <dbReference type="Proteomes" id="UP001160550"/>
    </source>
</evidence>
<dbReference type="CDD" id="cd01991">
    <property type="entry name" value="Asn_synthase_B_C"/>
    <property type="match status" value="1"/>
</dbReference>
<dbReference type="PANTHER" id="PTHR43284:SF1">
    <property type="entry name" value="ASPARAGINE SYNTHETASE"/>
    <property type="match status" value="1"/>
</dbReference>
<dbReference type="SUPFAM" id="SSF56235">
    <property type="entry name" value="N-terminal nucleophile aminohydrolases (Ntn hydrolases)"/>
    <property type="match status" value="1"/>
</dbReference>
<accession>A0ABT6MNS4</accession>
<dbReference type="InterPro" id="IPR051786">
    <property type="entry name" value="ASN_synthetase/amidase"/>
</dbReference>
<dbReference type="Gene3D" id="3.40.50.620">
    <property type="entry name" value="HUPs"/>
    <property type="match status" value="1"/>
</dbReference>
<dbReference type="InterPro" id="IPR006426">
    <property type="entry name" value="Asn_synth_AEB"/>
</dbReference>
<feature type="domain" description="Asparagine synthetase" evidence="5">
    <location>
        <begin position="195"/>
        <end position="553"/>
    </location>
</feature>